<dbReference type="SUPFAM" id="SSF51735">
    <property type="entry name" value="NAD(P)-binding Rossmann-fold domains"/>
    <property type="match status" value="1"/>
</dbReference>
<organism evidence="1">
    <name type="scientific">marine metagenome</name>
    <dbReference type="NCBI Taxonomy" id="408172"/>
    <lineage>
        <taxon>unclassified sequences</taxon>
        <taxon>metagenomes</taxon>
        <taxon>ecological metagenomes</taxon>
    </lineage>
</organism>
<gene>
    <name evidence="1" type="ORF">METZ01_LOCUS396686</name>
</gene>
<accession>A0A382VBC8</accession>
<evidence type="ECO:0000313" key="1">
    <source>
        <dbReference type="EMBL" id="SVD43832.1"/>
    </source>
</evidence>
<dbReference type="InterPro" id="IPR036291">
    <property type="entry name" value="NAD(P)-bd_dom_sf"/>
</dbReference>
<evidence type="ECO:0008006" key="2">
    <source>
        <dbReference type="Google" id="ProtNLM"/>
    </source>
</evidence>
<feature type="non-terminal residue" evidence="1">
    <location>
        <position position="1"/>
    </location>
</feature>
<name>A0A382VBC8_9ZZZZ</name>
<protein>
    <recommendedName>
        <fullName evidence="2">2-deoxy-D-gluconate 3-dehydrogenase</fullName>
    </recommendedName>
</protein>
<dbReference type="Gene3D" id="3.40.50.720">
    <property type="entry name" value="NAD(P)-binding Rossmann-like Domain"/>
    <property type="match status" value="1"/>
</dbReference>
<proteinExistence type="predicted"/>
<dbReference type="AlphaFoldDB" id="A0A382VBC8"/>
<dbReference type="EMBL" id="UINC01150665">
    <property type="protein sequence ID" value="SVD43832.1"/>
    <property type="molecule type" value="Genomic_DNA"/>
</dbReference>
<reference evidence="1" key="1">
    <citation type="submission" date="2018-05" db="EMBL/GenBank/DDBJ databases">
        <authorList>
            <person name="Lanie J.A."/>
            <person name="Ng W.-L."/>
            <person name="Kazmierczak K.M."/>
            <person name="Andrzejewski T.M."/>
            <person name="Davidsen T.M."/>
            <person name="Wayne K.J."/>
            <person name="Tettelin H."/>
            <person name="Glass J.I."/>
            <person name="Rusch D."/>
            <person name="Podicherti R."/>
            <person name="Tsui H.-C.T."/>
            <person name="Winkler M.E."/>
        </authorList>
    </citation>
    <scope>NUCLEOTIDE SEQUENCE</scope>
</reference>
<sequence>FLASDASRDVNGTTLMVDGGWMGR</sequence>